<comment type="caution">
    <text evidence="1">The sequence shown here is derived from an EMBL/GenBank/DDBJ whole genome shotgun (WGS) entry which is preliminary data.</text>
</comment>
<evidence type="ECO:0000313" key="2">
    <source>
        <dbReference type="Proteomes" id="UP001163603"/>
    </source>
</evidence>
<sequence>MRSYLGKSTRITLYGYHSLKAP</sequence>
<dbReference type="Proteomes" id="UP001163603">
    <property type="component" value="Chromosome 3"/>
</dbReference>
<organism evidence="1 2">
    <name type="scientific">Pistacia integerrima</name>
    <dbReference type="NCBI Taxonomy" id="434235"/>
    <lineage>
        <taxon>Eukaryota</taxon>
        <taxon>Viridiplantae</taxon>
        <taxon>Streptophyta</taxon>
        <taxon>Embryophyta</taxon>
        <taxon>Tracheophyta</taxon>
        <taxon>Spermatophyta</taxon>
        <taxon>Magnoliopsida</taxon>
        <taxon>eudicotyledons</taxon>
        <taxon>Gunneridae</taxon>
        <taxon>Pentapetalae</taxon>
        <taxon>rosids</taxon>
        <taxon>malvids</taxon>
        <taxon>Sapindales</taxon>
        <taxon>Anacardiaceae</taxon>
        <taxon>Pistacia</taxon>
    </lineage>
</organism>
<accession>A0ACC0Z4Q4</accession>
<protein>
    <submittedName>
        <fullName evidence="1">Uncharacterized protein</fullName>
    </submittedName>
</protein>
<gene>
    <name evidence="1" type="ORF">Pint_06710</name>
</gene>
<name>A0ACC0Z4Q4_9ROSI</name>
<proteinExistence type="predicted"/>
<reference evidence="2" key="1">
    <citation type="journal article" date="2023" name="G3 (Bethesda)">
        <title>Genome assembly and association tests identify interacting loci associated with vigor, precocity, and sex in interspecific pistachio rootstocks.</title>
        <authorList>
            <person name="Palmer W."/>
            <person name="Jacygrad E."/>
            <person name="Sagayaradj S."/>
            <person name="Cavanaugh K."/>
            <person name="Han R."/>
            <person name="Bertier L."/>
            <person name="Beede B."/>
            <person name="Kafkas S."/>
            <person name="Golino D."/>
            <person name="Preece J."/>
            <person name="Michelmore R."/>
        </authorList>
    </citation>
    <scope>NUCLEOTIDE SEQUENCE [LARGE SCALE GENOMIC DNA]</scope>
</reference>
<keyword evidence="2" id="KW-1185">Reference proteome</keyword>
<evidence type="ECO:0000313" key="1">
    <source>
        <dbReference type="EMBL" id="KAJ0045143.1"/>
    </source>
</evidence>
<dbReference type="EMBL" id="CM047738">
    <property type="protein sequence ID" value="KAJ0045143.1"/>
    <property type="molecule type" value="Genomic_DNA"/>
</dbReference>